<protein>
    <submittedName>
        <fullName evidence="2">Uncharacterized protein</fullName>
    </submittedName>
</protein>
<feature type="region of interest" description="Disordered" evidence="1">
    <location>
        <begin position="63"/>
        <end position="84"/>
    </location>
</feature>
<comment type="caution">
    <text evidence="2">The sequence shown here is derived from an EMBL/GenBank/DDBJ whole genome shotgun (WGS) entry which is preliminary data.</text>
</comment>
<evidence type="ECO:0000313" key="2">
    <source>
        <dbReference type="EMBL" id="KAK6788491.1"/>
    </source>
</evidence>
<gene>
    <name evidence="2" type="ORF">RDI58_012289</name>
</gene>
<dbReference type="EMBL" id="JBANQN010000005">
    <property type="protein sequence ID" value="KAK6788491.1"/>
    <property type="molecule type" value="Genomic_DNA"/>
</dbReference>
<reference evidence="2 3" key="1">
    <citation type="submission" date="2024-02" db="EMBL/GenBank/DDBJ databases">
        <title>de novo genome assembly of Solanum bulbocastanum strain 11H21.</title>
        <authorList>
            <person name="Hosaka A.J."/>
        </authorList>
    </citation>
    <scope>NUCLEOTIDE SEQUENCE [LARGE SCALE GENOMIC DNA]</scope>
    <source>
        <tissue evidence="2">Young leaves</tissue>
    </source>
</reference>
<name>A0AAN8TN31_SOLBU</name>
<sequence>MTEAMGAVEMVDSDGFFGVDSRLQKNEDDLLDRVFSLNMELGFFGRLGPEGINLFSTPYLGSISSIDEDDDDDGGDGGGGNGGQ</sequence>
<proteinExistence type="predicted"/>
<organism evidence="2 3">
    <name type="scientific">Solanum bulbocastanum</name>
    <name type="common">Wild potato</name>
    <dbReference type="NCBI Taxonomy" id="147425"/>
    <lineage>
        <taxon>Eukaryota</taxon>
        <taxon>Viridiplantae</taxon>
        <taxon>Streptophyta</taxon>
        <taxon>Embryophyta</taxon>
        <taxon>Tracheophyta</taxon>
        <taxon>Spermatophyta</taxon>
        <taxon>Magnoliopsida</taxon>
        <taxon>eudicotyledons</taxon>
        <taxon>Gunneridae</taxon>
        <taxon>Pentapetalae</taxon>
        <taxon>asterids</taxon>
        <taxon>lamiids</taxon>
        <taxon>Solanales</taxon>
        <taxon>Solanaceae</taxon>
        <taxon>Solanoideae</taxon>
        <taxon>Solaneae</taxon>
        <taxon>Solanum</taxon>
    </lineage>
</organism>
<accession>A0AAN8TN31</accession>
<dbReference type="AlphaFoldDB" id="A0AAN8TN31"/>
<keyword evidence="3" id="KW-1185">Reference proteome</keyword>
<feature type="compositionally biased region" description="Acidic residues" evidence="1">
    <location>
        <begin position="66"/>
        <end position="75"/>
    </location>
</feature>
<dbReference type="Proteomes" id="UP001371456">
    <property type="component" value="Unassembled WGS sequence"/>
</dbReference>
<evidence type="ECO:0000313" key="3">
    <source>
        <dbReference type="Proteomes" id="UP001371456"/>
    </source>
</evidence>
<evidence type="ECO:0000256" key="1">
    <source>
        <dbReference type="SAM" id="MobiDB-lite"/>
    </source>
</evidence>